<dbReference type="InterPro" id="IPR042240">
    <property type="entry name" value="CHASE_sf"/>
</dbReference>
<reference evidence="2 3" key="1">
    <citation type="submission" date="2020-08" db="EMBL/GenBank/DDBJ databases">
        <title>Genomic Encyclopedia of Type Strains, Phase IV (KMG-IV): sequencing the most valuable type-strain genomes for metagenomic binning, comparative biology and taxonomic classification.</title>
        <authorList>
            <person name="Goeker M."/>
        </authorList>
    </citation>
    <scope>NUCLEOTIDE SEQUENCE [LARGE SCALE GENOMIC DNA]</scope>
    <source>
        <strain evidence="2 3">DSM 23240</strain>
    </source>
</reference>
<dbReference type="EMBL" id="JACHHQ010000002">
    <property type="protein sequence ID" value="MBB5199516.1"/>
    <property type="molecule type" value="Genomic_DNA"/>
</dbReference>
<keyword evidence="1" id="KW-0812">Transmembrane</keyword>
<sequence>MFRRLPISLTLSARFVLVFGIFTSTLLFLVVCQQERGVERHNFERHAQLRIAVVEPGTSDAVKALRVVNQLFVMNRAVAPEQSHVFTQPLRERHPFIERPPFEARIHFDTGSITIDGSLPVKHMPAGVKKNYRVLEHIEPMRSIEGVFIFNAASLLYQNAAVQHAEDTGLQSATTLFHFLKKALNRAGFIS</sequence>
<accession>A0A840RRB2</accession>
<dbReference type="Proteomes" id="UP000571084">
    <property type="component" value="Unassembled WGS sequence"/>
</dbReference>
<dbReference type="Gene3D" id="3.30.450.350">
    <property type="entry name" value="CHASE domain"/>
    <property type="match status" value="1"/>
</dbReference>
<evidence type="ECO:0000313" key="2">
    <source>
        <dbReference type="EMBL" id="MBB5199516.1"/>
    </source>
</evidence>
<proteinExistence type="predicted"/>
<organism evidence="2 3">
    <name type="scientific">Glaciimonas immobilis</name>
    <dbReference type="NCBI Taxonomy" id="728004"/>
    <lineage>
        <taxon>Bacteria</taxon>
        <taxon>Pseudomonadati</taxon>
        <taxon>Pseudomonadota</taxon>
        <taxon>Betaproteobacteria</taxon>
        <taxon>Burkholderiales</taxon>
        <taxon>Oxalobacteraceae</taxon>
        <taxon>Glaciimonas</taxon>
    </lineage>
</organism>
<dbReference type="AlphaFoldDB" id="A0A840RRB2"/>
<evidence type="ECO:0000256" key="1">
    <source>
        <dbReference type="SAM" id="Phobius"/>
    </source>
</evidence>
<keyword evidence="3" id="KW-1185">Reference proteome</keyword>
<evidence type="ECO:0000313" key="3">
    <source>
        <dbReference type="Proteomes" id="UP000571084"/>
    </source>
</evidence>
<protein>
    <submittedName>
        <fullName evidence="2">Uncharacterized protein</fullName>
    </submittedName>
</protein>
<dbReference type="RefSeq" id="WP_168054844.1">
    <property type="nucleotide sequence ID" value="NZ_JAAOZT010000006.1"/>
</dbReference>
<gene>
    <name evidence="2" type="ORF">HNR39_001343</name>
</gene>
<keyword evidence="1" id="KW-0472">Membrane</keyword>
<comment type="caution">
    <text evidence="2">The sequence shown here is derived from an EMBL/GenBank/DDBJ whole genome shotgun (WGS) entry which is preliminary data.</text>
</comment>
<name>A0A840RRB2_9BURK</name>
<keyword evidence="1" id="KW-1133">Transmembrane helix</keyword>
<feature type="transmembrane region" description="Helical" evidence="1">
    <location>
        <begin position="12"/>
        <end position="31"/>
    </location>
</feature>